<protein>
    <submittedName>
        <fullName evidence="1">Uncharacterized protein</fullName>
    </submittedName>
</protein>
<reference evidence="2" key="1">
    <citation type="journal article" date="2019" name="Int. J. Syst. Evol. Microbiol.">
        <title>The Global Catalogue of Microorganisms (GCM) 10K type strain sequencing project: providing services to taxonomists for standard genome sequencing and annotation.</title>
        <authorList>
            <consortium name="The Broad Institute Genomics Platform"/>
            <consortium name="The Broad Institute Genome Sequencing Center for Infectious Disease"/>
            <person name="Wu L."/>
            <person name="Ma J."/>
        </authorList>
    </citation>
    <scope>NUCLEOTIDE SEQUENCE [LARGE SCALE GENOMIC DNA]</scope>
    <source>
        <strain evidence="2">JCM 17975</strain>
    </source>
</reference>
<accession>A0ABP8XY83</accession>
<dbReference type="EMBL" id="BAABHM010000026">
    <property type="protein sequence ID" value="GAA4716799.1"/>
    <property type="molecule type" value="Genomic_DNA"/>
</dbReference>
<keyword evidence="2" id="KW-1185">Reference proteome</keyword>
<organism evidence="1 2">
    <name type="scientific">Promicromonospora umidemergens</name>
    <dbReference type="NCBI Taxonomy" id="629679"/>
    <lineage>
        <taxon>Bacteria</taxon>
        <taxon>Bacillati</taxon>
        <taxon>Actinomycetota</taxon>
        <taxon>Actinomycetes</taxon>
        <taxon>Micrococcales</taxon>
        <taxon>Promicromonosporaceae</taxon>
        <taxon>Promicromonospora</taxon>
    </lineage>
</organism>
<dbReference type="Proteomes" id="UP001500843">
    <property type="component" value="Unassembled WGS sequence"/>
</dbReference>
<evidence type="ECO:0000313" key="1">
    <source>
        <dbReference type="EMBL" id="GAA4716799.1"/>
    </source>
</evidence>
<comment type="caution">
    <text evidence="1">The sequence shown here is derived from an EMBL/GenBank/DDBJ whole genome shotgun (WGS) entry which is preliminary data.</text>
</comment>
<name>A0ABP8XY83_9MICO</name>
<sequence length="89" mass="9761">MVMKTSSDLVAHVAASTGLTPAEAARVVGDVVAYFATPVEDVVRRRHAELKTYGAKNPEIFARIAAELEHRVVAAPQLSERQLRRMIYG</sequence>
<proteinExistence type="predicted"/>
<evidence type="ECO:0000313" key="2">
    <source>
        <dbReference type="Proteomes" id="UP001500843"/>
    </source>
</evidence>
<gene>
    <name evidence="1" type="ORF">GCM10023198_45330</name>
</gene>